<keyword evidence="4 6" id="KW-0808">Transferase</keyword>
<comment type="catalytic activity">
    <reaction evidence="5">
        <text>an anthocyanidin + UDP-alpha-D-glucose + H(+) = an anthocyanidin 3-O-beta-D-glucoside + UDP</text>
        <dbReference type="Rhea" id="RHEA:20093"/>
        <dbReference type="ChEBI" id="CHEBI:15378"/>
        <dbReference type="ChEBI" id="CHEBI:16307"/>
        <dbReference type="ChEBI" id="CHEBI:58223"/>
        <dbReference type="ChEBI" id="CHEBI:58885"/>
        <dbReference type="ChEBI" id="CHEBI:143576"/>
        <dbReference type="EC" id="2.4.1.115"/>
    </reaction>
</comment>
<dbReference type="InterPro" id="IPR050481">
    <property type="entry name" value="UDP-glycosyltransf_plant"/>
</dbReference>
<evidence type="ECO:0000256" key="6">
    <source>
        <dbReference type="RuleBase" id="RU003718"/>
    </source>
</evidence>
<dbReference type="PROSITE" id="PS00375">
    <property type="entry name" value="UDPGT"/>
    <property type="match status" value="1"/>
</dbReference>
<evidence type="ECO:0000256" key="3">
    <source>
        <dbReference type="ARBA" id="ARBA00022676"/>
    </source>
</evidence>
<evidence type="ECO:0000313" key="8">
    <source>
        <dbReference type="EMBL" id="KAJ8770444.1"/>
    </source>
</evidence>
<comment type="caution">
    <text evidence="8">The sequence shown here is derived from an EMBL/GenBank/DDBJ whole genome shotgun (WGS) entry which is preliminary data.</text>
</comment>
<evidence type="ECO:0000256" key="7">
    <source>
        <dbReference type="RuleBase" id="RU362057"/>
    </source>
</evidence>
<sequence>MTKVELVFVPAPGAGHLGSSTEFAKVLVDRDERVSVTFIVMKMPFDSKTSEFIKSLATTNISNRLRFIELPAIELDPSDTSVRPIPTLIETQKPHVREVVSNLIKPESSPEEPRLGGFVLGMFCTPFIDVANEFGVPSYLFFPSDAACLGLFFHIQYIHDHQQVDPTKFENSDVELSVPTVSLPLPAKVLPSTLMNEQWLPVLLQLIRRYRETKGIMINTFMELESYAVNALTTESMNSNAPPVYPVGPILNLKGYQGTSDQDCIMRWLDDQAPSSVVFLCFGSKGSFDTEQVKEIALAVERSGQRFLWSLRKPASKGAMETPTEYTNPEEALPEGFLDRTAGIGKVIGWAPQVVVLAHKAIGGFVSHCGWNSTLESLWFGVPIATLPLYAEQQLNAFLLVHELGLGVEIKVDYRNDQFSKNMIVSADVIERGIRCVMDHDGEVRRKVKDISEKSRQALTEGGSSHRSLGRFIEDVICNIE</sequence>
<proteinExistence type="inferred from homology"/>
<dbReference type="Pfam" id="PF00201">
    <property type="entry name" value="UDPGT"/>
    <property type="match status" value="1"/>
</dbReference>
<accession>A0AAV8TX32</accession>
<comment type="similarity">
    <text evidence="2 6">Belongs to the UDP-glycosyltransferase family.</text>
</comment>
<dbReference type="FunFam" id="3.40.50.2000:FF:000056">
    <property type="entry name" value="Glycosyltransferase"/>
    <property type="match status" value="1"/>
</dbReference>
<dbReference type="SUPFAM" id="SSF53756">
    <property type="entry name" value="UDP-Glycosyltransferase/glycogen phosphorylase"/>
    <property type="match status" value="1"/>
</dbReference>
<dbReference type="PANTHER" id="PTHR48048">
    <property type="entry name" value="GLYCOSYLTRANSFERASE"/>
    <property type="match status" value="1"/>
</dbReference>
<evidence type="ECO:0000256" key="4">
    <source>
        <dbReference type="ARBA" id="ARBA00022679"/>
    </source>
</evidence>
<dbReference type="EC" id="2.4.1.-" evidence="7"/>
<evidence type="ECO:0000256" key="2">
    <source>
        <dbReference type="ARBA" id="ARBA00009995"/>
    </source>
</evidence>
<keyword evidence="3 6" id="KW-0328">Glycosyltransferase</keyword>
<gene>
    <name evidence="8" type="ORF">K2173_017935</name>
</gene>
<keyword evidence="9" id="KW-1185">Reference proteome</keyword>
<evidence type="ECO:0000256" key="1">
    <source>
        <dbReference type="ARBA" id="ARBA00004935"/>
    </source>
</evidence>
<dbReference type="Proteomes" id="UP001159364">
    <property type="component" value="Linkage Group LG03"/>
</dbReference>
<evidence type="ECO:0000256" key="5">
    <source>
        <dbReference type="ARBA" id="ARBA00047606"/>
    </source>
</evidence>
<dbReference type="InterPro" id="IPR002213">
    <property type="entry name" value="UDP_glucos_trans"/>
</dbReference>
<comment type="pathway">
    <text evidence="1">Pigment biosynthesis; anthocyanin biosynthesis.</text>
</comment>
<name>A0AAV8TX32_9ROSI</name>
<dbReference type="CDD" id="cd03784">
    <property type="entry name" value="GT1_Gtf-like"/>
    <property type="match status" value="1"/>
</dbReference>
<dbReference type="FunFam" id="3.40.50.2000:FF:000080">
    <property type="entry name" value="Glycosyltransferase"/>
    <property type="match status" value="1"/>
</dbReference>
<dbReference type="PANTHER" id="PTHR48048:SF45">
    <property type="entry name" value="GLYCOSYLTRANSFERASE"/>
    <property type="match status" value="1"/>
</dbReference>
<dbReference type="Gene3D" id="3.40.50.2000">
    <property type="entry name" value="Glycogen Phosphorylase B"/>
    <property type="match status" value="2"/>
</dbReference>
<dbReference type="AlphaFoldDB" id="A0AAV8TX32"/>
<dbReference type="InterPro" id="IPR035595">
    <property type="entry name" value="UDP_glycos_trans_CS"/>
</dbReference>
<protein>
    <recommendedName>
        <fullName evidence="7">Glycosyltransferase</fullName>
        <ecNumber evidence="7">2.4.1.-</ecNumber>
    </recommendedName>
</protein>
<dbReference type="GO" id="GO:0047213">
    <property type="term" value="F:anthocyanidin 3-O-glucosyltransferase activity"/>
    <property type="evidence" value="ECO:0007669"/>
    <property type="project" value="UniProtKB-EC"/>
</dbReference>
<organism evidence="8 9">
    <name type="scientific">Erythroxylum novogranatense</name>
    <dbReference type="NCBI Taxonomy" id="1862640"/>
    <lineage>
        <taxon>Eukaryota</taxon>
        <taxon>Viridiplantae</taxon>
        <taxon>Streptophyta</taxon>
        <taxon>Embryophyta</taxon>
        <taxon>Tracheophyta</taxon>
        <taxon>Spermatophyta</taxon>
        <taxon>Magnoliopsida</taxon>
        <taxon>eudicotyledons</taxon>
        <taxon>Gunneridae</taxon>
        <taxon>Pentapetalae</taxon>
        <taxon>rosids</taxon>
        <taxon>fabids</taxon>
        <taxon>Malpighiales</taxon>
        <taxon>Erythroxylaceae</taxon>
        <taxon>Erythroxylum</taxon>
    </lineage>
</organism>
<evidence type="ECO:0000313" key="9">
    <source>
        <dbReference type="Proteomes" id="UP001159364"/>
    </source>
</evidence>
<dbReference type="EMBL" id="JAIWQS010000003">
    <property type="protein sequence ID" value="KAJ8770444.1"/>
    <property type="molecule type" value="Genomic_DNA"/>
</dbReference>
<reference evidence="8 9" key="1">
    <citation type="submission" date="2021-09" db="EMBL/GenBank/DDBJ databases">
        <title>Genomic insights and catalytic innovation underlie evolution of tropane alkaloids biosynthesis.</title>
        <authorList>
            <person name="Wang Y.-J."/>
            <person name="Tian T."/>
            <person name="Huang J.-P."/>
            <person name="Huang S.-X."/>
        </authorList>
    </citation>
    <scope>NUCLEOTIDE SEQUENCE [LARGE SCALE GENOMIC DNA]</scope>
    <source>
        <strain evidence="8">KIB-2018</strain>
        <tissue evidence="8">Leaf</tissue>
    </source>
</reference>